<keyword evidence="1" id="KW-0573">Peptidoglycan synthesis</keyword>
<feature type="transmembrane region" description="Helical" evidence="1">
    <location>
        <begin position="37"/>
        <end position="59"/>
    </location>
</feature>
<keyword evidence="1" id="KW-1133">Transmembrane helix</keyword>
<dbReference type="EMBL" id="CP002961">
    <property type="protein sequence ID" value="AFK03758.1"/>
    <property type="molecule type" value="Genomic_DNA"/>
</dbReference>
<name>A0ABN4AQZ9_EMTOG</name>
<keyword evidence="1" id="KW-0133">Cell shape</keyword>
<dbReference type="Pfam" id="PF10997">
    <property type="entry name" value="Amj"/>
    <property type="match status" value="1"/>
</dbReference>
<comment type="similarity">
    <text evidence="1">Belongs to the Amj family.</text>
</comment>
<feature type="transmembrane region" description="Helical" evidence="1">
    <location>
        <begin position="79"/>
        <end position="99"/>
    </location>
</feature>
<keyword evidence="1" id="KW-1003">Cell membrane</keyword>
<organism evidence="2 3">
    <name type="scientific">Emticicia oligotrophica (strain DSM 17448 / CIP 109782 / MTCC 6937 / GPTSA100-15)</name>
    <dbReference type="NCBI Taxonomy" id="929562"/>
    <lineage>
        <taxon>Bacteria</taxon>
        <taxon>Pseudomonadati</taxon>
        <taxon>Bacteroidota</taxon>
        <taxon>Cytophagia</taxon>
        <taxon>Cytophagales</taxon>
        <taxon>Leadbetterellaceae</taxon>
        <taxon>Emticicia</taxon>
    </lineage>
</organism>
<evidence type="ECO:0000313" key="3">
    <source>
        <dbReference type="Proteomes" id="UP000002875"/>
    </source>
</evidence>
<keyword evidence="3" id="KW-1185">Reference proteome</keyword>
<feature type="transmembrane region" description="Helical" evidence="1">
    <location>
        <begin position="235"/>
        <end position="262"/>
    </location>
</feature>
<sequence>MLSQNNIFEVCLLTMIIHFIGIISLSARIVGIRTKKLASSFSIFNIIILISQFSSSIQSPLLAKSIESQIINGLPPNNITFRLIIFSATIGSCLGILAFPTGHRFMAKGVDSLYYHKSIFKVLMKSIRSSTLTHFRKSLTIPRIENLIRLRHYKDISVKMILLNILVNGFITVSVLSCLYAGFLNPNLRTTALSLNGISVGVGVVGMLLFVEPYNATLTDKVLDGSVSEAFFRKFLTFVVIARMIGTIAAQFLLIPLAQLIIKIAEII</sequence>
<feature type="transmembrane region" description="Helical" evidence="1">
    <location>
        <begin position="161"/>
        <end position="183"/>
    </location>
</feature>
<comment type="subcellular location">
    <subcellularLocation>
        <location evidence="1">Cell membrane</location>
        <topology evidence="1">Multi-pass membrane protein</topology>
    </subcellularLocation>
</comment>
<feature type="transmembrane region" description="Helical" evidence="1">
    <location>
        <begin position="195"/>
        <end position="214"/>
    </location>
</feature>
<dbReference type="InterPro" id="IPR021260">
    <property type="entry name" value="Amj"/>
</dbReference>
<keyword evidence="1" id="KW-0813">Transport</keyword>
<comment type="pathway">
    <text evidence="1">Cell wall biogenesis; peptidoglycan biosynthesis.</text>
</comment>
<comment type="function">
    <text evidence="1">Involved in peptidoglycan biosynthesis. Transports lipid-linked peptidoglycan precursors from the inner to the outer leaflet of the cytoplasmic membrane.</text>
</comment>
<keyword evidence="1" id="KW-0961">Cell wall biogenesis/degradation</keyword>
<evidence type="ECO:0000313" key="2">
    <source>
        <dbReference type="EMBL" id="AFK03758.1"/>
    </source>
</evidence>
<dbReference type="Proteomes" id="UP000002875">
    <property type="component" value="Chromosome"/>
</dbReference>
<dbReference type="HAMAP" id="MF_02077">
    <property type="entry name" value="Amj_flippase"/>
    <property type="match status" value="1"/>
</dbReference>
<gene>
    <name evidence="1" type="primary">amj</name>
    <name evidence="2" type="ordered locus">Emtol_2622</name>
</gene>
<keyword evidence="1" id="KW-0472">Membrane</keyword>
<protein>
    <recommendedName>
        <fullName evidence="1">Lipid II flippase Amj</fullName>
    </recommendedName>
</protein>
<dbReference type="RefSeq" id="WP_015029454.1">
    <property type="nucleotide sequence ID" value="NC_018748.1"/>
</dbReference>
<reference evidence="2 3" key="1">
    <citation type="submission" date="2011-07" db="EMBL/GenBank/DDBJ databases">
        <title>The complete genome of chromosome of Emticicia oligotrophica DSM 17448.</title>
        <authorList>
            <consortium name="US DOE Joint Genome Institute (JGI-PGF)"/>
            <person name="Lucas S."/>
            <person name="Han J."/>
            <person name="Lapidus A."/>
            <person name="Bruce D."/>
            <person name="Goodwin L."/>
            <person name="Pitluck S."/>
            <person name="Peters L."/>
            <person name="Kyrpides N."/>
            <person name="Mavromatis K."/>
            <person name="Ivanova N."/>
            <person name="Ovchinnikova G."/>
            <person name="Teshima H."/>
            <person name="Detter J.C."/>
            <person name="Tapia R."/>
            <person name="Han C."/>
            <person name="Land M."/>
            <person name="Hauser L."/>
            <person name="Markowitz V."/>
            <person name="Cheng J.-F."/>
            <person name="Hugenholtz P."/>
            <person name="Woyke T."/>
            <person name="Wu D."/>
            <person name="Tindall B."/>
            <person name="Pomrenke H."/>
            <person name="Brambilla E."/>
            <person name="Klenk H.-P."/>
            <person name="Eisen J.A."/>
        </authorList>
    </citation>
    <scope>NUCLEOTIDE SEQUENCE [LARGE SCALE GENOMIC DNA]</scope>
    <source>
        <strain evidence="2 3">DSM 17448</strain>
    </source>
</reference>
<feature type="transmembrane region" description="Helical" evidence="1">
    <location>
        <begin position="6"/>
        <end position="25"/>
    </location>
</feature>
<accession>A0ABN4AQZ9</accession>
<evidence type="ECO:0000256" key="1">
    <source>
        <dbReference type="HAMAP-Rule" id="MF_02077"/>
    </source>
</evidence>
<keyword evidence="1" id="KW-0812">Transmembrane</keyword>
<proteinExistence type="inferred from homology"/>